<accession>A0A9R1VQW0</accession>
<comment type="caution">
    <text evidence="3">The sequence shown here is derived from an EMBL/GenBank/DDBJ whole genome shotgun (WGS) entry which is preliminary data.</text>
</comment>
<dbReference type="PANTHER" id="PTHR31635:SF196">
    <property type="entry name" value="REVERSE TRANSCRIPTASE DOMAIN-CONTAINING PROTEIN-RELATED"/>
    <property type="match status" value="1"/>
</dbReference>
<dbReference type="Proteomes" id="UP000235145">
    <property type="component" value="Unassembled WGS sequence"/>
</dbReference>
<evidence type="ECO:0000259" key="2">
    <source>
        <dbReference type="Pfam" id="PF00078"/>
    </source>
</evidence>
<dbReference type="PANTHER" id="PTHR31635">
    <property type="entry name" value="REVERSE TRANSCRIPTASE DOMAIN-CONTAINING PROTEIN-RELATED"/>
    <property type="match status" value="1"/>
</dbReference>
<proteinExistence type="predicted"/>
<organism evidence="3 4">
    <name type="scientific">Lactuca sativa</name>
    <name type="common">Garden lettuce</name>
    <dbReference type="NCBI Taxonomy" id="4236"/>
    <lineage>
        <taxon>Eukaryota</taxon>
        <taxon>Viridiplantae</taxon>
        <taxon>Streptophyta</taxon>
        <taxon>Embryophyta</taxon>
        <taxon>Tracheophyta</taxon>
        <taxon>Spermatophyta</taxon>
        <taxon>Magnoliopsida</taxon>
        <taxon>eudicotyledons</taxon>
        <taxon>Gunneridae</taxon>
        <taxon>Pentapetalae</taxon>
        <taxon>asterids</taxon>
        <taxon>campanulids</taxon>
        <taxon>Asterales</taxon>
        <taxon>Asteraceae</taxon>
        <taxon>Cichorioideae</taxon>
        <taxon>Cichorieae</taxon>
        <taxon>Lactucinae</taxon>
        <taxon>Lactuca</taxon>
    </lineage>
</organism>
<feature type="domain" description="Reverse transcriptase" evidence="2">
    <location>
        <begin position="331"/>
        <end position="431"/>
    </location>
</feature>
<keyword evidence="4" id="KW-1185">Reference proteome</keyword>
<dbReference type="Pfam" id="PF00078">
    <property type="entry name" value="RVT_1"/>
    <property type="match status" value="1"/>
</dbReference>
<name>A0A9R1VQW0_LACSA</name>
<dbReference type="InterPro" id="IPR036691">
    <property type="entry name" value="Endo/exonu/phosph_ase_sf"/>
</dbReference>
<sequence length="434" mass="50025">MGGRSFTYMNAAGDKHSKLDRFLVSLNAFEFWPNLNVTTLPRVHSDHCAILLSTSFLDFGPTPFKFYNSWIKDPGFEDILRRGWSISNNAMHRFLLSPLSLVAGKLKNLKEHIKTWRKEMIEKAKKEIVELTEKINGIDLLAELGQANEEQMHSRQNAYKKIMELESRRIEDLKQKSRSKWALDGDENSAFFHGLINKHRRSQRINGIKENGFWINDPLAIKEMFKNHFAGRFAEPIKSRPKFLNPNFNKLPPFAISYLEEPFSFEEIKSAIWECGSDKAPGPDGFSFAFLKQHWEVIGGDFYLAVKHFEATGHIDKGCNSSFITLVPKVQDPITVTDFRPISLLGCLYKSISKVLAERLKKVVHLVVSSSQTAFIKNRHILDGPLILIEVINWLKKNKKKAFAFKVDFEKAFDCLSWEFLDSIMEQMDFGVKW</sequence>
<dbReference type="AlphaFoldDB" id="A0A9R1VQW0"/>
<dbReference type="InterPro" id="IPR000477">
    <property type="entry name" value="RT_dom"/>
</dbReference>
<feature type="coiled-coil region" evidence="1">
    <location>
        <begin position="106"/>
        <end position="141"/>
    </location>
</feature>
<evidence type="ECO:0000313" key="4">
    <source>
        <dbReference type="Proteomes" id="UP000235145"/>
    </source>
</evidence>
<evidence type="ECO:0000313" key="3">
    <source>
        <dbReference type="EMBL" id="KAJ0212032.1"/>
    </source>
</evidence>
<reference evidence="3 4" key="1">
    <citation type="journal article" date="2017" name="Nat. Commun.">
        <title>Genome assembly with in vitro proximity ligation data and whole-genome triplication in lettuce.</title>
        <authorList>
            <person name="Reyes-Chin-Wo S."/>
            <person name="Wang Z."/>
            <person name="Yang X."/>
            <person name="Kozik A."/>
            <person name="Arikit S."/>
            <person name="Song C."/>
            <person name="Xia L."/>
            <person name="Froenicke L."/>
            <person name="Lavelle D.O."/>
            <person name="Truco M.J."/>
            <person name="Xia R."/>
            <person name="Zhu S."/>
            <person name="Xu C."/>
            <person name="Xu H."/>
            <person name="Xu X."/>
            <person name="Cox K."/>
            <person name="Korf I."/>
            <person name="Meyers B.C."/>
            <person name="Michelmore R.W."/>
        </authorList>
    </citation>
    <scope>NUCLEOTIDE SEQUENCE [LARGE SCALE GENOMIC DNA]</scope>
    <source>
        <strain evidence="4">cv. Salinas</strain>
        <tissue evidence="3">Seedlings</tissue>
    </source>
</reference>
<gene>
    <name evidence="3" type="ORF">LSAT_V11C400167160</name>
</gene>
<keyword evidence="1" id="KW-0175">Coiled coil</keyword>
<protein>
    <recommendedName>
        <fullName evidence="2">Reverse transcriptase domain-containing protein</fullName>
    </recommendedName>
</protein>
<dbReference type="EMBL" id="NBSK02000004">
    <property type="protein sequence ID" value="KAJ0212032.1"/>
    <property type="molecule type" value="Genomic_DNA"/>
</dbReference>
<dbReference type="Gene3D" id="3.60.10.10">
    <property type="entry name" value="Endonuclease/exonuclease/phosphatase"/>
    <property type="match status" value="1"/>
</dbReference>
<evidence type="ECO:0000256" key="1">
    <source>
        <dbReference type="SAM" id="Coils"/>
    </source>
</evidence>